<dbReference type="EMBL" id="JAXQNO010000011">
    <property type="protein sequence ID" value="KAK4789359.1"/>
    <property type="molecule type" value="Genomic_DNA"/>
</dbReference>
<proteinExistence type="inferred from homology"/>
<keyword evidence="4" id="KW-0963">Cytoplasm</keyword>
<name>A0AAN7LQW1_TRANT</name>
<protein>
    <recommendedName>
        <fullName evidence="3">Carboxymethylenebutenolidase homolog</fullName>
    </recommendedName>
</protein>
<dbReference type="PANTHER" id="PTHR46812:SF1">
    <property type="entry name" value="CARBOXYMETHYLENEBUTENOLIDASE HOMOLOG"/>
    <property type="match status" value="1"/>
</dbReference>
<dbReference type="PANTHER" id="PTHR46812">
    <property type="entry name" value="CARBOXYMETHYLENEBUTENOLIDASE HOMOLOG"/>
    <property type="match status" value="1"/>
</dbReference>
<dbReference type="InterPro" id="IPR029058">
    <property type="entry name" value="AB_hydrolase_fold"/>
</dbReference>
<evidence type="ECO:0000256" key="3">
    <source>
        <dbReference type="ARBA" id="ARBA00014180"/>
    </source>
</evidence>
<comment type="similarity">
    <text evidence="2">Belongs to the dienelactone hydrolase family.</text>
</comment>
<accession>A0AAN7LQW1</accession>
<evidence type="ECO:0000256" key="1">
    <source>
        <dbReference type="ARBA" id="ARBA00004514"/>
    </source>
</evidence>
<evidence type="ECO:0000256" key="2">
    <source>
        <dbReference type="ARBA" id="ARBA00008456"/>
    </source>
</evidence>
<evidence type="ECO:0000256" key="4">
    <source>
        <dbReference type="ARBA" id="ARBA00022490"/>
    </source>
</evidence>
<gene>
    <name evidence="7" type="ORF">SAY86_020678</name>
</gene>
<evidence type="ECO:0000256" key="5">
    <source>
        <dbReference type="ARBA" id="ARBA00022801"/>
    </source>
</evidence>
<dbReference type="InterPro" id="IPR042946">
    <property type="entry name" value="CMBL"/>
</dbReference>
<dbReference type="GO" id="GO:0009507">
    <property type="term" value="C:chloroplast"/>
    <property type="evidence" value="ECO:0007669"/>
    <property type="project" value="TreeGrafter"/>
</dbReference>
<keyword evidence="8" id="KW-1185">Reference proteome</keyword>
<evidence type="ECO:0000313" key="7">
    <source>
        <dbReference type="EMBL" id="KAK4789359.1"/>
    </source>
</evidence>
<sequence>MASTMVSLFTASVSSSCSRSSPVPDGSILRSSFLPIRASPRLHSPANCKSIIWRSHRRHAAKKTRCSMPKLENENDEVCELVSGTEISLGEGSDSIHAYLFNAVKNNNGTGILLLSDVFGFEDSFTRDFAYRVACSGYNVLVPDLFRGDPWREDRPNSDFNRWISSHYPERIQNDITTSRDWMVDELSSAGISKKLGIIGFCLGGGRVVEALAQDQGAHFGVGVSFYGTRIDPSLGPSINVPLLSISGDDDPLCQVSHLEDLHKGMKDSEMVIFEGRGHGFAHRPQSPEEDRDAEQAFLFMRNWLHDRLLVDT</sequence>
<comment type="subcellular location">
    <subcellularLocation>
        <location evidence="1">Cytoplasm</location>
        <location evidence="1">Cytosol</location>
    </subcellularLocation>
</comment>
<dbReference type="AlphaFoldDB" id="A0AAN7LQW1"/>
<dbReference type="InterPro" id="IPR002925">
    <property type="entry name" value="Dienelactn_hydro"/>
</dbReference>
<dbReference type="GO" id="GO:0005829">
    <property type="term" value="C:cytosol"/>
    <property type="evidence" value="ECO:0007669"/>
    <property type="project" value="UniProtKB-SubCell"/>
</dbReference>
<reference evidence="7 8" key="1">
    <citation type="journal article" date="2023" name="Hortic Res">
        <title>Pangenome of water caltrop reveals structural variations and asymmetric subgenome divergence after allopolyploidization.</title>
        <authorList>
            <person name="Zhang X."/>
            <person name="Chen Y."/>
            <person name="Wang L."/>
            <person name="Yuan Y."/>
            <person name="Fang M."/>
            <person name="Shi L."/>
            <person name="Lu R."/>
            <person name="Comes H.P."/>
            <person name="Ma Y."/>
            <person name="Chen Y."/>
            <person name="Huang G."/>
            <person name="Zhou Y."/>
            <person name="Zheng Z."/>
            <person name="Qiu Y."/>
        </authorList>
    </citation>
    <scope>NUCLEOTIDE SEQUENCE [LARGE SCALE GENOMIC DNA]</scope>
    <source>
        <strain evidence="7">F231</strain>
    </source>
</reference>
<dbReference type="SUPFAM" id="SSF53474">
    <property type="entry name" value="alpha/beta-Hydrolases"/>
    <property type="match status" value="1"/>
</dbReference>
<keyword evidence="5" id="KW-0378">Hydrolase</keyword>
<evidence type="ECO:0000259" key="6">
    <source>
        <dbReference type="Pfam" id="PF01738"/>
    </source>
</evidence>
<comment type="caution">
    <text evidence="7">The sequence shown here is derived from an EMBL/GenBank/DDBJ whole genome shotgun (WGS) entry which is preliminary data.</text>
</comment>
<organism evidence="7 8">
    <name type="scientific">Trapa natans</name>
    <name type="common">Water chestnut</name>
    <dbReference type="NCBI Taxonomy" id="22666"/>
    <lineage>
        <taxon>Eukaryota</taxon>
        <taxon>Viridiplantae</taxon>
        <taxon>Streptophyta</taxon>
        <taxon>Embryophyta</taxon>
        <taxon>Tracheophyta</taxon>
        <taxon>Spermatophyta</taxon>
        <taxon>Magnoliopsida</taxon>
        <taxon>eudicotyledons</taxon>
        <taxon>Gunneridae</taxon>
        <taxon>Pentapetalae</taxon>
        <taxon>rosids</taxon>
        <taxon>malvids</taxon>
        <taxon>Myrtales</taxon>
        <taxon>Lythraceae</taxon>
        <taxon>Trapa</taxon>
    </lineage>
</organism>
<dbReference type="GO" id="GO:0016787">
    <property type="term" value="F:hydrolase activity"/>
    <property type="evidence" value="ECO:0007669"/>
    <property type="project" value="UniProtKB-KW"/>
</dbReference>
<evidence type="ECO:0000313" key="8">
    <source>
        <dbReference type="Proteomes" id="UP001346149"/>
    </source>
</evidence>
<dbReference type="Proteomes" id="UP001346149">
    <property type="component" value="Unassembled WGS sequence"/>
</dbReference>
<feature type="domain" description="Dienelactone hydrolase" evidence="6">
    <location>
        <begin position="96"/>
        <end position="306"/>
    </location>
</feature>
<dbReference type="Gene3D" id="3.40.50.1820">
    <property type="entry name" value="alpha/beta hydrolase"/>
    <property type="match status" value="1"/>
</dbReference>
<dbReference type="Pfam" id="PF01738">
    <property type="entry name" value="DLH"/>
    <property type="match status" value="1"/>
</dbReference>